<evidence type="ECO:0000256" key="2">
    <source>
        <dbReference type="ARBA" id="ARBA00005336"/>
    </source>
</evidence>
<dbReference type="Pfam" id="PF07691">
    <property type="entry name" value="PA14"/>
    <property type="match status" value="1"/>
</dbReference>
<proteinExistence type="inferred from homology"/>
<dbReference type="Pfam" id="PF01915">
    <property type="entry name" value="Glyco_hydro_3_C"/>
    <property type="match status" value="1"/>
</dbReference>
<reference evidence="9 10" key="1">
    <citation type="submission" date="2014-04" db="EMBL/GenBank/DDBJ databases">
        <authorList>
            <consortium name="DOE Joint Genome Institute"/>
            <person name="Kuo A."/>
            <person name="Girlanda M."/>
            <person name="Perotto S."/>
            <person name="Kohler A."/>
            <person name="Nagy L.G."/>
            <person name="Floudas D."/>
            <person name="Copeland A."/>
            <person name="Barry K.W."/>
            <person name="Cichocki N."/>
            <person name="Veneault-Fourrey C."/>
            <person name="LaButti K."/>
            <person name="Lindquist E.A."/>
            <person name="Lipzen A."/>
            <person name="Lundell T."/>
            <person name="Morin E."/>
            <person name="Murat C."/>
            <person name="Sun H."/>
            <person name="Tunlid A."/>
            <person name="Henrissat B."/>
            <person name="Grigoriev I.V."/>
            <person name="Hibbett D.S."/>
            <person name="Martin F."/>
            <person name="Nordberg H.P."/>
            <person name="Cantor M.N."/>
            <person name="Hua S.X."/>
        </authorList>
    </citation>
    <scope>NUCLEOTIDE SEQUENCE [LARGE SCALE GENOMIC DNA]</scope>
    <source>
        <strain evidence="9 10">MUT 4182</strain>
    </source>
</reference>
<keyword evidence="10" id="KW-1185">Reference proteome</keyword>
<evidence type="ECO:0000313" key="9">
    <source>
        <dbReference type="EMBL" id="KIO16789.1"/>
    </source>
</evidence>
<comment type="pathway">
    <text evidence="6">Glycan metabolism; cellulose degradation.</text>
</comment>
<dbReference type="InterPro" id="IPR036881">
    <property type="entry name" value="Glyco_hydro_3_C_sf"/>
</dbReference>
<feature type="compositionally biased region" description="Polar residues" evidence="7">
    <location>
        <begin position="1"/>
        <end position="13"/>
    </location>
</feature>
<dbReference type="PANTHER" id="PTHR42715:SF27">
    <property type="entry name" value="BETA-GLUCOSIDASE-RELATED"/>
    <property type="match status" value="1"/>
</dbReference>
<dbReference type="SMART" id="SM00758">
    <property type="entry name" value="PA14"/>
    <property type="match status" value="1"/>
</dbReference>
<organism evidence="9 10">
    <name type="scientific">Tulasnella calospora MUT 4182</name>
    <dbReference type="NCBI Taxonomy" id="1051891"/>
    <lineage>
        <taxon>Eukaryota</taxon>
        <taxon>Fungi</taxon>
        <taxon>Dikarya</taxon>
        <taxon>Basidiomycota</taxon>
        <taxon>Agaricomycotina</taxon>
        <taxon>Agaricomycetes</taxon>
        <taxon>Cantharellales</taxon>
        <taxon>Tulasnellaceae</taxon>
        <taxon>Tulasnella</taxon>
    </lineage>
</organism>
<dbReference type="InterPro" id="IPR019800">
    <property type="entry name" value="Glyco_hydro_3_AS"/>
</dbReference>
<dbReference type="OrthoDB" id="47059at2759"/>
<evidence type="ECO:0000259" key="8">
    <source>
        <dbReference type="PROSITE" id="PS51820"/>
    </source>
</evidence>
<name>A0A0C3Q2T6_9AGAM</name>
<dbReference type="EC" id="3.2.1.21" evidence="3 6"/>
<dbReference type="InterPro" id="IPR011658">
    <property type="entry name" value="PA14_dom"/>
</dbReference>
<dbReference type="Gene3D" id="2.60.120.260">
    <property type="entry name" value="Galactose-binding domain-like"/>
    <property type="match status" value="1"/>
</dbReference>
<evidence type="ECO:0000256" key="6">
    <source>
        <dbReference type="RuleBase" id="RU361161"/>
    </source>
</evidence>
<reference evidence="10" key="2">
    <citation type="submission" date="2015-01" db="EMBL/GenBank/DDBJ databases">
        <title>Evolutionary Origins and Diversification of the Mycorrhizal Mutualists.</title>
        <authorList>
            <consortium name="DOE Joint Genome Institute"/>
            <consortium name="Mycorrhizal Genomics Consortium"/>
            <person name="Kohler A."/>
            <person name="Kuo A."/>
            <person name="Nagy L.G."/>
            <person name="Floudas D."/>
            <person name="Copeland A."/>
            <person name="Barry K.W."/>
            <person name="Cichocki N."/>
            <person name="Veneault-Fourrey C."/>
            <person name="LaButti K."/>
            <person name="Lindquist E.A."/>
            <person name="Lipzen A."/>
            <person name="Lundell T."/>
            <person name="Morin E."/>
            <person name="Murat C."/>
            <person name="Riley R."/>
            <person name="Ohm R."/>
            <person name="Sun H."/>
            <person name="Tunlid A."/>
            <person name="Henrissat B."/>
            <person name="Grigoriev I.V."/>
            <person name="Hibbett D.S."/>
            <person name="Martin F."/>
        </authorList>
    </citation>
    <scope>NUCLEOTIDE SEQUENCE [LARGE SCALE GENOMIC DNA]</scope>
    <source>
        <strain evidence="10">MUT 4182</strain>
    </source>
</reference>
<dbReference type="PANTHER" id="PTHR42715">
    <property type="entry name" value="BETA-GLUCOSIDASE"/>
    <property type="match status" value="1"/>
</dbReference>
<dbReference type="InterPro" id="IPR001764">
    <property type="entry name" value="Glyco_hydro_3_N"/>
</dbReference>
<dbReference type="EMBL" id="KN823484">
    <property type="protein sequence ID" value="KIO16789.1"/>
    <property type="molecule type" value="Genomic_DNA"/>
</dbReference>
<evidence type="ECO:0000256" key="7">
    <source>
        <dbReference type="SAM" id="MobiDB-lite"/>
    </source>
</evidence>
<evidence type="ECO:0000256" key="5">
    <source>
        <dbReference type="ARBA" id="ARBA00023295"/>
    </source>
</evidence>
<dbReference type="Proteomes" id="UP000054248">
    <property type="component" value="Unassembled WGS sequence"/>
</dbReference>
<dbReference type="SUPFAM" id="SSF56988">
    <property type="entry name" value="Anthrax protective antigen"/>
    <property type="match status" value="1"/>
</dbReference>
<dbReference type="SUPFAM" id="SSF51445">
    <property type="entry name" value="(Trans)glycosidases"/>
    <property type="match status" value="1"/>
</dbReference>
<evidence type="ECO:0000256" key="1">
    <source>
        <dbReference type="ARBA" id="ARBA00000448"/>
    </source>
</evidence>
<dbReference type="PRINTS" id="PR00133">
    <property type="entry name" value="GLHYDRLASE3"/>
</dbReference>
<feature type="domain" description="PA14" evidence="8">
    <location>
        <begin position="431"/>
        <end position="593"/>
    </location>
</feature>
<evidence type="ECO:0000313" key="10">
    <source>
        <dbReference type="Proteomes" id="UP000054248"/>
    </source>
</evidence>
<dbReference type="InterPro" id="IPR017853">
    <property type="entry name" value="GH"/>
</dbReference>
<gene>
    <name evidence="9" type="ORF">M407DRAFT_85592</name>
</gene>
<dbReference type="InterPro" id="IPR002772">
    <property type="entry name" value="Glyco_hydro_3_C"/>
</dbReference>
<dbReference type="PROSITE" id="PS51820">
    <property type="entry name" value="PA14"/>
    <property type="match status" value="1"/>
</dbReference>
<keyword evidence="6" id="KW-0624">Polysaccharide degradation</keyword>
<feature type="region of interest" description="Disordered" evidence="7">
    <location>
        <begin position="1"/>
        <end position="22"/>
    </location>
</feature>
<dbReference type="AlphaFoldDB" id="A0A0C3Q2T6"/>
<keyword evidence="4 6" id="KW-0378">Hydrolase</keyword>
<dbReference type="Gene3D" id="3.20.20.300">
    <property type="entry name" value="Glycoside hydrolase, family 3, N-terminal domain"/>
    <property type="match status" value="1"/>
</dbReference>
<accession>A0A0C3Q2T6</accession>
<sequence>MSSTEFATPSTPLSPLDPDAPPKLSDFARADVKEIVDKLTTDEAISLIAGVGFWWTAAVPRLGIPSIKVSDGPNGVRGGHFFNGTPANCIPCATALGATWDPALITEIAQNLLAPETKQRAASVILAPTCNIQRSPLGGRSFESFAEDPHLSGIMAAAYVNGIQSEGIASCIKHFVGNEQEQERHGSDSIMSQRALREIYLYPFMLAQKLSRPWAFMTAYNRLNGTHCSENPSLLKQILRGEWKYDGLVMSDWFGTYSVAESINASLDLEMPGVAKWRDHEKVNRSLQAKKVTVRTIKERAAKVVQLAKKLSETNPAVIDGDGVEQWSHQNDTDSSLMRKVSAQSIVLLKNEGDVLPLDRDTLKKIAVIGPNANALVASGGGSASLRCAYVVTPYEGITSALPKDVEVVYHEGCAGYRQLPVLDKTIMTASGEAGWTATWHSHDEHDRPVEEPIKTLLLTETNIFVSNSSPAGITERWTMKLKGKLRALEKDAPWQFGLIVAGKARFYLDGELVIDNWTWQRRGEAFFMTGTEEERGVVNLKAGVEHEVYVEFMNVRGPAEGDEDESLLPGGPGVRLGAAEMLEPQVALAQAEALAKEADVAVVVVGLNGDWESEGFDRKTLALPGLTDELVSRVAKANPRTVVVCQSGSAVTMPWADEVPALLQAWYGGNENGNAIADVLFGAVNPAAKMPMTFPKRLEDVPAHGHFGNENGRVSCLEYSLPCYKAYLHIP</sequence>
<dbReference type="SUPFAM" id="SSF52279">
    <property type="entry name" value="Beta-D-glucan exohydrolase, C-terminal domain"/>
    <property type="match status" value="1"/>
</dbReference>
<dbReference type="Gene3D" id="3.40.50.1700">
    <property type="entry name" value="Glycoside hydrolase family 3 C-terminal domain"/>
    <property type="match status" value="1"/>
</dbReference>
<dbReference type="InterPro" id="IPR050288">
    <property type="entry name" value="Cellulose_deg_GH3"/>
</dbReference>
<dbReference type="GO" id="GO:0008422">
    <property type="term" value="F:beta-glucosidase activity"/>
    <property type="evidence" value="ECO:0007669"/>
    <property type="project" value="UniProtKB-EC"/>
</dbReference>
<dbReference type="InterPro" id="IPR037524">
    <property type="entry name" value="PA14/GLEYA"/>
</dbReference>
<dbReference type="PROSITE" id="PS00775">
    <property type="entry name" value="GLYCOSYL_HYDROL_F3"/>
    <property type="match status" value="1"/>
</dbReference>
<keyword evidence="5 6" id="KW-0326">Glycosidase</keyword>
<dbReference type="GO" id="GO:0030245">
    <property type="term" value="P:cellulose catabolic process"/>
    <property type="evidence" value="ECO:0007669"/>
    <property type="project" value="UniProtKB-UniPathway"/>
</dbReference>
<dbReference type="STRING" id="1051891.A0A0C3Q2T6"/>
<dbReference type="HOGENOM" id="CLU_004542_4_0_1"/>
<protein>
    <recommendedName>
        <fullName evidence="3 6">beta-glucosidase</fullName>
        <ecNumber evidence="3 6">3.2.1.21</ecNumber>
    </recommendedName>
</protein>
<evidence type="ECO:0000256" key="4">
    <source>
        <dbReference type="ARBA" id="ARBA00022801"/>
    </source>
</evidence>
<dbReference type="InterPro" id="IPR036962">
    <property type="entry name" value="Glyco_hydro_3_N_sf"/>
</dbReference>
<comment type="catalytic activity">
    <reaction evidence="1 6">
        <text>Hydrolysis of terminal, non-reducing beta-D-glucosyl residues with release of beta-D-glucose.</text>
        <dbReference type="EC" id="3.2.1.21"/>
    </reaction>
</comment>
<evidence type="ECO:0000256" key="3">
    <source>
        <dbReference type="ARBA" id="ARBA00012744"/>
    </source>
</evidence>
<dbReference type="Pfam" id="PF00933">
    <property type="entry name" value="Glyco_hydro_3"/>
    <property type="match status" value="1"/>
</dbReference>
<keyword evidence="6" id="KW-0119">Carbohydrate metabolism</keyword>
<comment type="similarity">
    <text evidence="2 6">Belongs to the glycosyl hydrolase 3 family.</text>
</comment>
<dbReference type="UniPathway" id="UPA00696"/>